<gene>
    <name evidence="2" type="ORF">BT62DRAFT_680326</name>
</gene>
<dbReference type="GeneID" id="66104148"/>
<dbReference type="Proteomes" id="UP000812287">
    <property type="component" value="Unassembled WGS sequence"/>
</dbReference>
<name>A0A9P7VZP0_9AGAR</name>
<sequence>MTMSRTDSSTTPTVVMPLSCATLESPAFGISLQDKIPENWIQHIHPQGWLYFSCPSLKIVTAYDIRDPDVYEILTLNSAEYPLSELEDAMEVQMSGHRNPGSLQSLALNLVINHLHCVASYQLQEVRNDVISLTDPYTLNRHRRLYWNFVCRYPSHIRCPDRAIPDASDALTWYYTDNLVRGSRSTVPFSKTECEDLRGVLNEMTLAQNAGSVAKTAFLAWFLREVCSFRDAEYHGLYTESTANTILAERQHPNPSPALERPSPYISPLVHLLINVVFFGIPKTYVAYLRQSLKYNGRLDNMRQNWGDYISRLVREYSSFLLIATVLLSSVPSLLCISVGMPDVMLARQYHFLRSRVLLQDAKWQQQCRSSPR</sequence>
<evidence type="ECO:0000313" key="2">
    <source>
        <dbReference type="EMBL" id="KAG7449370.1"/>
    </source>
</evidence>
<feature type="transmembrane region" description="Helical" evidence="1">
    <location>
        <begin position="265"/>
        <end position="288"/>
    </location>
</feature>
<protein>
    <submittedName>
        <fullName evidence="2">Uncharacterized protein</fullName>
    </submittedName>
</protein>
<keyword evidence="3" id="KW-1185">Reference proteome</keyword>
<accession>A0A9P7VZP0</accession>
<evidence type="ECO:0000256" key="1">
    <source>
        <dbReference type="SAM" id="Phobius"/>
    </source>
</evidence>
<keyword evidence="1" id="KW-0472">Membrane</keyword>
<organism evidence="2 3">
    <name type="scientific">Guyanagaster necrorhizus</name>
    <dbReference type="NCBI Taxonomy" id="856835"/>
    <lineage>
        <taxon>Eukaryota</taxon>
        <taxon>Fungi</taxon>
        <taxon>Dikarya</taxon>
        <taxon>Basidiomycota</taxon>
        <taxon>Agaricomycotina</taxon>
        <taxon>Agaricomycetes</taxon>
        <taxon>Agaricomycetidae</taxon>
        <taxon>Agaricales</taxon>
        <taxon>Marasmiineae</taxon>
        <taxon>Physalacriaceae</taxon>
        <taxon>Guyanagaster</taxon>
    </lineage>
</organism>
<dbReference type="RefSeq" id="XP_043042870.1">
    <property type="nucleotide sequence ID" value="XM_043181852.1"/>
</dbReference>
<dbReference type="AlphaFoldDB" id="A0A9P7VZP0"/>
<keyword evidence="1" id="KW-0812">Transmembrane</keyword>
<evidence type="ECO:0000313" key="3">
    <source>
        <dbReference type="Proteomes" id="UP000812287"/>
    </source>
</evidence>
<dbReference type="OrthoDB" id="3208379at2759"/>
<reference evidence="2" key="1">
    <citation type="submission" date="2020-11" db="EMBL/GenBank/DDBJ databases">
        <title>Adaptations for nitrogen fixation in a non-lichenized fungal sporocarp promotes dispersal by wood-feeding termites.</title>
        <authorList>
            <consortium name="DOE Joint Genome Institute"/>
            <person name="Koch R.A."/>
            <person name="Yoon G."/>
            <person name="Arayal U."/>
            <person name="Lail K."/>
            <person name="Amirebrahimi M."/>
            <person name="Labutti K."/>
            <person name="Lipzen A."/>
            <person name="Riley R."/>
            <person name="Barry K."/>
            <person name="Henrissat B."/>
            <person name="Grigoriev I.V."/>
            <person name="Herr J.R."/>
            <person name="Aime M.C."/>
        </authorList>
    </citation>
    <scope>NUCLEOTIDE SEQUENCE</scope>
    <source>
        <strain evidence="2">MCA 3950</strain>
    </source>
</reference>
<dbReference type="EMBL" id="MU250528">
    <property type="protein sequence ID" value="KAG7449370.1"/>
    <property type="molecule type" value="Genomic_DNA"/>
</dbReference>
<keyword evidence="1" id="KW-1133">Transmembrane helix</keyword>
<comment type="caution">
    <text evidence="2">The sequence shown here is derived from an EMBL/GenBank/DDBJ whole genome shotgun (WGS) entry which is preliminary data.</text>
</comment>
<feature type="transmembrane region" description="Helical" evidence="1">
    <location>
        <begin position="320"/>
        <end position="341"/>
    </location>
</feature>
<proteinExistence type="predicted"/>